<evidence type="ECO:0000259" key="2">
    <source>
        <dbReference type="PROSITE" id="PS50943"/>
    </source>
</evidence>
<dbReference type="AlphaFoldDB" id="A0A174UKF4"/>
<dbReference type="CDD" id="cd00093">
    <property type="entry name" value="HTH_XRE"/>
    <property type="match status" value="1"/>
</dbReference>
<dbReference type="Pfam" id="PF01381">
    <property type="entry name" value="HTH_3"/>
    <property type="match status" value="1"/>
</dbReference>
<dbReference type="Proteomes" id="UP000095712">
    <property type="component" value="Unassembled WGS sequence"/>
</dbReference>
<organism evidence="3 4">
    <name type="scientific">Blautia wexlerae</name>
    <dbReference type="NCBI Taxonomy" id="418240"/>
    <lineage>
        <taxon>Bacteria</taxon>
        <taxon>Bacillati</taxon>
        <taxon>Bacillota</taxon>
        <taxon>Clostridia</taxon>
        <taxon>Lachnospirales</taxon>
        <taxon>Lachnospiraceae</taxon>
        <taxon>Blautia</taxon>
    </lineage>
</organism>
<keyword evidence="1" id="KW-0238">DNA-binding</keyword>
<reference evidence="3 4" key="1">
    <citation type="submission" date="2015-09" db="EMBL/GenBank/DDBJ databases">
        <authorList>
            <consortium name="Pathogen Informatics"/>
        </authorList>
    </citation>
    <scope>NUCLEOTIDE SEQUENCE [LARGE SCALE GENOMIC DNA]</scope>
    <source>
        <strain evidence="3 4">2789STDY5834911</strain>
    </source>
</reference>
<dbReference type="PANTHER" id="PTHR46558">
    <property type="entry name" value="TRACRIPTIONAL REGULATORY PROTEIN-RELATED-RELATED"/>
    <property type="match status" value="1"/>
</dbReference>
<name>A0A174UKF4_9FIRM</name>
<dbReference type="PANTHER" id="PTHR46558:SF3">
    <property type="entry name" value="TRANSCRIPTIONAL REGULATOR"/>
    <property type="match status" value="1"/>
</dbReference>
<evidence type="ECO:0000256" key="1">
    <source>
        <dbReference type="ARBA" id="ARBA00023125"/>
    </source>
</evidence>
<dbReference type="EMBL" id="CZAW01000125">
    <property type="protein sequence ID" value="CUQ22682.1"/>
    <property type="molecule type" value="Genomic_DNA"/>
</dbReference>
<accession>A0A174UKF4</accession>
<dbReference type="SUPFAM" id="SSF47413">
    <property type="entry name" value="lambda repressor-like DNA-binding domains"/>
    <property type="match status" value="1"/>
</dbReference>
<gene>
    <name evidence="3" type="ORF">ERS852523_04451</name>
</gene>
<evidence type="ECO:0000313" key="4">
    <source>
        <dbReference type="Proteomes" id="UP000095712"/>
    </source>
</evidence>
<evidence type="ECO:0000313" key="3">
    <source>
        <dbReference type="EMBL" id="CUQ22682.1"/>
    </source>
</evidence>
<dbReference type="GO" id="GO:0003677">
    <property type="term" value="F:DNA binding"/>
    <property type="evidence" value="ECO:0007669"/>
    <property type="project" value="UniProtKB-KW"/>
</dbReference>
<proteinExistence type="predicted"/>
<dbReference type="RefSeq" id="WP_002347234.1">
    <property type="nucleotide sequence ID" value="NZ_CZAW01000125.1"/>
</dbReference>
<dbReference type="SMART" id="SM00530">
    <property type="entry name" value="HTH_XRE"/>
    <property type="match status" value="1"/>
</dbReference>
<dbReference type="GeneID" id="93334982"/>
<dbReference type="InterPro" id="IPR001387">
    <property type="entry name" value="Cro/C1-type_HTH"/>
</dbReference>
<dbReference type="Gene3D" id="1.10.260.40">
    <property type="entry name" value="lambda repressor-like DNA-binding domains"/>
    <property type="match status" value="1"/>
</dbReference>
<dbReference type="OrthoDB" id="9814553at2"/>
<protein>
    <submittedName>
        <fullName evidence="3">Anaerobic benzoate catabolism transcriptional regulator</fullName>
    </submittedName>
</protein>
<feature type="domain" description="HTH cro/C1-type" evidence="2">
    <location>
        <begin position="12"/>
        <end position="66"/>
    </location>
</feature>
<sequence length="122" mass="13664">MELDYKAIGKRIKIARIKKNLTQEAIADKIGITPQHVSNIETGNASVSLTTLVAIANTLTVSVNDLLCDTVLISKAVFEKEAKELFEDCNEYEIRVLVDVLKATKQSLRTVKLFEDKIEDNR</sequence>
<dbReference type="PROSITE" id="PS50943">
    <property type="entry name" value="HTH_CROC1"/>
    <property type="match status" value="1"/>
</dbReference>
<dbReference type="InterPro" id="IPR010982">
    <property type="entry name" value="Lambda_DNA-bd_dom_sf"/>
</dbReference>